<keyword evidence="6" id="KW-0732">Signal</keyword>
<dbReference type="Pfam" id="PF00082">
    <property type="entry name" value="Peptidase_S8"/>
    <property type="match status" value="1"/>
</dbReference>
<proteinExistence type="inferred from homology"/>
<dbReference type="InterPro" id="IPR000209">
    <property type="entry name" value="Peptidase_S8/S53_dom"/>
</dbReference>
<evidence type="ECO:0000259" key="8">
    <source>
        <dbReference type="Pfam" id="PF04151"/>
    </source>
</evidence>
<evidence type="ECO:0000256" key="5">
    <source>
        <dbReference type="PROSITE-ProRule" id="PRU01240"/>
    </source>
</evidence>
<dbReference type="InterPro" id="IPR036852">
    <property type="entry name" value="Peptidase_S8/S53_dom_sf"/>
</dbReference>
<evidence type="ECO:0000256" key="1">
    <source>
        <dbReference type="ARBA" id="ARBA00011073"/>
    </source>
</evidence>
<dbReference type="PANTHER" id="PTHR43806">
    <property type="entry name" value="PEPTIDASE S8"/>
    <property type="match status" value="1"/>
</dbReference>
<evidence type="ECO:0000259" key="7">
    <source>
        <dbReference type="Pfam" id="PF00082"/>
    </source>
</evidence>
<dbReference type="PANTHER" id="PTHR43806:SF11">
    <property type="entry name" value="CEREVISIN-RELATED"/>
    <property type="match status" value="1"/>
</dbReference>
<keyword evidence="4 5" id="KW-0720">Serine protease</keyword>
<dbReference type="PRINTS" id="PR00723">
    <property type="entry name" value="SUBTILISIN"/>
</dbReference>
<keyword evidence="10" id="KW-1185">Reference proteome</keyword>
<accession>A0ABS0B601</accession>
<dbReference type="Gene3D" id="3.40.50.200">
    <property type="entry name" value="Peptidase S8/S53 domain"/>
    <property type="match status" value="1"/>
</dbReference>
<sequence>MTASLLLACACAPAFAAGRVDLTALNDATITASPRFIVKYRNGSVEQLKLTERQRSLDLAVSRTKTKMGATSQTIAGHAFKAVTVRGTANGSHVIRANKRLTRAEAQALMNEIAANPNVESVKVDAMMQAAALPNDPALATHQIWHYGTGAGGARVTSAWDSGATGAGVVVAVLDTGATAHTDLAGNLLPGYDFITDMLVSGRGEDGRAAGGWDTGDWTTAGECGAGSAARNSSWHGTHVSGTIAETTNNGVGGAGVAPDAKIVPVRVLGHCGGYLSDINDAIVWAAGGHIDGVPDNTTPAEVINMSLGGVHACQVETQSAINQAVSLGATIVVAAGNSNTDVSSHSPANCANVVTIGASGSMGQRAGYSNYGIGVDLAAPGGAGSEGVPNGYVWSTHNKGTTTPVANPEGDRIVGMGGTSMASPHVAGVVALMQSVAPQVLTPVQVEDLLVSTARPFPAKPDRPIGSGIVDAEAAVNAARNWGKPVEGIALTAGVATALPSLTSPQSVIYKISVPAGATRLELLTYGGRGGNLAMSTQYEAEPTPSKNLGTSARPGTNQIITINAPAFGTYYVKVVGNSQTAVTGALIRATVR</sequence>
<gene>
    <name evidence="9" type="ORF">IU514_09300</name>
</gene>
<evidence type="ECO:0000256" key="4">
    <source>
        <dbReference type="ARBA" id="ARBA00022825"/>
    </source>
</evidence>
<name>A0ABS0B601_9GAMM</name>
<feature type="active site" description="Charge relay system" evidence="5">
    <location>
        <position position="236"/>
    </location>
</feature>
<evidence type="ECO:0000256" key="2">
    <source>
        <dbReference type="ARBA" id="ARBA00022670"/>
    </source>
</evidence>
<comment type="similarity">
    <text evidence="1 5">Belongs to the peptidase S8 family.</text>
</comment>
<keyword evidence="2 5" id="KW-0645">Protease</keyword>
<evidence type="ECO:0000313" key="10">
    <source>
        <dbReference type="Proteomes" id="UP001429984"/>
    </source>
</evidence>
<keyword evidence="3 5" id="KW-0378">Hydrolase</keyword>
<dbReference type="InterPro" id="IPR007280">
    <property type="entry name" value="Peptidase_C_arc/bac"/>
</dbReference>
<dbReference type="SUPFAM" id="SSF52743">
    <property type="entry name" value="Subtilisin-like"/>
    <property type="match status" value="1"/>
</dbReference>
<protein>
    <submittedName>
        <fullName evidence="9">S8 family serine peptidase</fullName>
    </submittedName>
</protein>
<feature type="domain" description="Peptidase C-terminal archaeal/bacterial" evidence="8">
    <location>
        <begin position="509"/>
        <end position="577"/>
    </location>
</feature>
<dbReference type="PROSITE" id="PS00138">
    <property type="entry name" value="SUBTILASE_SER"/>
    <property type="match status" value="1"/>
</dbReference>
<dbReference type="Proteomes" id="UP001429984">
    <property type="component" value="Unassembled WGS sequence"/>
</dbReference>
<feature type="chain" id="PRO_5045171169" evidence="6">
    <location>
        <begin position="17"/>
        <end position="594"/>
    </location>
</feature>
<dbReference type="EMBL" id="JADLZT010000005">
    <property type="protein sequence ID" value="MBF6024227.1"/>
    <property type="molecule type" value="Genomic_DNA"/>
</dbReference>
<feature type="domain" description="Peptidase S8/S53" evidence="7">
    <location>
        <begin position="166"/>
        <end position="469"/>
    </location>
</feature>
<dbReference type="Gene3D" id="2.60.120.380">
    <property type="match status" value="1"/>
</dbReference>
<dbReference type="PROSITE" id="PS51892">
    <property type="entry name" value="SUBTILASE"/>
    <property type="match status" value="1"/>
</dbReference>
<evidence type="ECO:0000313" key="9">
    <source>
        <dbReference type="EMBL" id="MBF6024227.1"/>
    </source>
</evidence>
<dbReference type="CDD" id="cd07496">
    <property type="entry name" value="Peptidases_S8_13"/>
    <property type="match status" value="1"/>
</dbReference>
<dbReference type="InterPro" id="IPR023828">
    <property type="entry name" value="Peptidase_S8_Ser-AS"/>
</dbReference>
<feature type="active site" description="Charge relay system" evidence="5">
    <location>
        <position position="175"/>
    </location>
</feature>
<dbReference type="InterPro" id="IPR050131">
    <property type="entry name" value="Peptidase_S8_subtilisin-like"/>
</dbReference>
<dbReference type="Pfam" id="PF04151">
    <property type="entry name" value="PPC"/>
    <property type="match status" value="1"/>
</dbReference>
<feature type="active site" description="Charge relay system" evidence="5">
    <location>
        <position position="421"/>
    </location>
</feature>
<reference evidence="9 10" key="1">
    <citation type="submission" date="2020-11" db="EMBL/GenBank/DDBJ databases">
        <title>Draft Genome Sequence and Secondary Metabolite Biosynthetic Potential of the Lysobacter niastensis Type strain DSM 18481.</title>
        <authorList>
            <person name="Turrini P."/>
            <person name="Artuso I."/>
            <person name="Tescari M."/>
            <person name="Lugli G.A."/>
            <person name="Frangipani E."/>
            <person name="Ventura M."/>
            <person name="Visca P."/>
        </authorList>
    </citation>
    <scope>NUCLEOTIDE SEQUENCE [LARGE SCALE GENOMIC DNA]</scope>
    <source>
        <strain evidence="9 10">DSM 18481</strain>
    </source>
</reference>
<organism evidence="9 10">
    <name type="scientific">Lysobacter niastensis</name>
    <dbReference type="NCBI Taxonomy" id="380629"/>
    <lineage>
        <taxon>Bacteria</taxon>
        <taxon>Pseudomonadati</taxon>
        <taxon>Pseudomonadota</taxon>
        <taxon>Gammaproteobacteria</taxon>
        <taxon>Lysobacterales</taxon>
        <taxon>Lysobacteraceae</taxon>
        <taxon>Lysobacter</taxon>
    </lineage>
</organism>
<comment type="caution">
    <text evidence="9">The sequence shown here is derived from an EMBL/GenBank/DDBJ whole genome shotgun (WGS) entry which is preliminary data.</text>
</comment>
<feature type="signal peptide" evidence="6">
    <location>
        <begin position="1"/>
        <end position="16"/>
    </location>
</feature>
<dbReference type="InterPro" id="IPR015500">
    <property type="entry name" value="Peptidase_S8_subtilisin-rel"/>
</dbReference>
<dbReference type="InterPro" id="IPR034176">
    <property type="entry name" value="Peptidases_S8_13"/>
</dbReference>
<evidence type="ECO:0000256" key="6">
    <source>
        <dbReference type="SAM" id="SignalP"/>
    </source>
</evidence>
<evidence type="ECO:0000256" key="3">
    <source>
        <dbReference type="ARBA" id="ARBA00022801"/>
    </source>
</evidence>